<feature type="chain" id="PRO_5015749301" evidence="2">
    <location>
        <begin position="23"/>
        <end position="122"/>
    </location>
</feature>
<dbReference type="Proteomes" id="UP000245887">
    <property type="component" value="Unassembled WGS sequence"/>
</dbReference>
<feature type="signal peptide" evidence="2">
    <location>
        <begin position="1"/>
        <end position="22"/>
    </location>
</feature>
<evidence type="ECO:0000259" key="3">
    <source>
        <dbReference type="Pfam" id="PF13767"/>
    </source>
</evidence>
<evidence type="ECO:0000256" key="2">
    <source>
        <dbReference type="SAM" id="SignalP"/>
    </source>
</evidence>
<protein>
    <submittedName>
        <fullName evidence="4">Uncharacterized protein DUF4168</fullName>
    </submittedName>
</protein>
<feature type="compositionally biased region" description="Polar residues" evidence="1">
    <location>
        <begin position="23"/>
        <end position="32"/>
    </location>
</feature>
<evidence type="ECO:0000313" key="4">
    <source>
        <dbReference type="EMBL" id="PVY69974.1"/>
    </source>
</evidence>
<dbReference type="AlphaFoldDB" id="A0A2U1CTE5"/>
<dbReference type="OrthoDB" id="6900175at2"/>
<name>A0A2U1CTE5_9GAMM</name>
<evidence type="ECO:0000256" key="1">
    <source>
        <dbReference type="SAM" id="MobiDB-lite"/>
    </source>
</evidence>
<dbReference type="InterPro" id="IPR025433">
    <property type="entry name" value="DUF4168"/>
</dbReference>
<accession>A0A2U1CTE5</accession>
<reference evidence="4 5" key="1">
    <citation type="submission" date="2018-04" db="EMBL/GenBank/DDBJ databases">
        <title>Genomic Encyclopedia of Type Strains, Phase IV (KMG-IV): sequencing the most valuable type-strain genomes for metagenomic binning, comparative biology and taxonomic classification.</title>
        <authorList>
            <person name="Goeker M."/>
        </authorList>
    </citation>
    <scope>NUCLEOTIDE SEQUENCE [LARGE SCALE GENOMIC DNA]</scope>
    <source>
        <strain evidence="4 5">DSM 28688</strain>
    </source>
</reference>
<keyword evidence="2" id="KW-0732">Signal</keyword>
<gene>
    <name evidence="4" type="ORF">C8D92_1104</name>
</gene>
<dbReference type="Pfam" id="PF13767">
    <property type="entry name" value="DUF4168"/>
    <property type="match status" value="1"/>
</dbReference>
<dbReference type="RefSeq" id="WP_116919734.1">
    <property type="nucleotide sequence ID" value="NZ_QEKQ01000010.1"/>
</dbReference>
<feature type="domain" description="DUF4168" evidence="3">
    <location>
        <begin position="43"/>
        <end position="118"/>
    </location>
</feature>
<proteinExistence type="predicted"/>
<dbReference type="EMBL" id="QEKQ01000010">
    <property type="protein sequence ID" value="PVY69974.1"/>
    <property type="molecule type" value="Genomic_DNA"/>
</dbReference>
<comment type="caution">
    <text evidence="4">The sequence shown here is derived from an EMBL/GenBank/DDBJ whole genome shotgun (WGS) entry which is preliminary data.</text>
</comment>
<sequence>MKTILTTTALSLALLTGAPAMAQDSNSGQASTQQQQQKASYNEADLQKFVEAQSGIKEVRNEYMPKIKNAEKKDKQRELQMSANDEMVSVIKKTGLDIKTYNAIATAYQSNADLREKINGMM</sequence>
<feature type="region of interest" description="Disordered" evidence="1">
    <location>
        <begin position="22"/>
        <end position="41"/>
    </location>
</feature>
<evidence type="ECO:0000313" key="5">
    <source>
        <dbReference type="Proteomes" id="UP000245887"/>
    </source>
</evidence>
<organism evidence="4 5">
    <name type="scientific">Tamilnaduibacter salinus</name>
    <dbReference type="NCBI Taxonomy" id="1484056"/>
    <lineage>
        <taxon>Bacteria</taxon>
        <taxon>Pseudomonadati</taxon>
        <taxon>Pseudomonadota</taxon>
        <taxon>Gammaproteobacteria</taxon>
        <taxon>Pseudomonadales</taxon>
        <taxon>Marinobacteraceae</taxon>
        <taxon>Tamilnaduibacter</taxon>
    </lineage>
</organism>